<feature type="transmembrane region" description="Helical" evidence="5">
    <location>
        <begin position="12"/>
        <end position="35"/>
    </location>
</feature>
<proteinExistence type="predicted"/>
<keyword evidence="7" id="KW-1185">Reference proteome</keyword>
<sequence length="211" mass="22254">MTAILGGLKDVIFGRLTWLALINLVVAGTITVFAARAGLTYLVPLIPDSGGWLGYISMAGSFVASVAVIVLAIALSPAISMVVGGALFDIAAERIEKKVGAPTSKGVPIEQGILNGLRIALPALALNLLVIPLYFIPVVNAFTFYVLNGFLMGREYATITAARHMSYQDAVALRKRFGSSVFMIGLACSLVPFLAPLVGASAMTRFIHSVR</sequence>
<dbReference type="Pfam" id="PF07264">
    <property type="entry name" value="EI24"/>
    <property type="match status" value="1"/>
</dbReference>
<evidence type="ECO:0000256" key="5">
    <source>
        <dbReference type="SAM" id="Phobius"/>
    </source>
</evidence>
<dbReference type="EMBL" id="CP013244">
    <property type="protein sequence ID" value="ANP45190.1"/>
    <property type="molecule type" value="Genomic_DNA"/>
</dbReference>
<protein>
    <recommendedName>
        <fullName evidence="8">Cysteine biosynthesis protein CysZ</fullName>
    </recommendedName>
</protein>
<feature type="transmembrane region" description="Helical" evidence="5">
    <location>
        <begin position="55"/>
        <end position="88"/>
    </location>
</feature>
<reference evidence="6 7" key="1">
    <citation type="submission" date="2015-11" db="EMBL/GenBank/DDBJ databases">
        <title>Whole-Genome Sequence of Candidatus Oderbacter manganicum from the National Park Lower Oder Valley, Germany.</title>
        <authorList>
            <person name="Braun B."/>
            <person name="Liere K."/>
            <person name="Szewzyk U."/>
        </authorList>
    </citation>
    <scope>NUCLEOTIDE SEQUENCE [LARGE SCALE GENOMIC DNA]</scope>
    <source>
        <strain evidence="6 7">OTSz_A_272</strain>
    </source>
</reference>
<dbReference type="InterPro" id="IPR059112">
    <property type="entry name" value="CysZ/EI24"/>
</dbReference>
<evidence type="ECO:0000313" key="7">
    <source>
        <dbReference type="Proteomes" id="UP000092498"/>
    </source>
</evidence>
<gene>
    <name evidence="6" type="ORF">ATE48_04295</name>
</gene>
<feature type="transmembrane region" description="Helical" evidence="5">
    <location>
        <begin position="181"/>
        <end position="203"/>
    </location>
</feature>
<dbReference type="InParanoid" id="A0A1B1AF51"/>
<keyword evidence="2 5" id="KW-0812">Transmembrane</keyword>
<evidence type="ECO:0000256" key="1">
    <source>
        <dbReference type="ARBA" id="ARBA00004141"/>
    </source>
</evidence>
<dbReference type="STRING" id="1759059.ATE48_04295"/>
<feature type="transmembrane region" description="Helical" evidence="5">
    <location>
        <begin position="124"/>
        <end position="147"/>
    </location>
</feature>
<keyword evidence="4 5" id="KW-0472">Membrane</keyword>
<evidence type="ECO:0000313" key="6">
    <source>
        <dbReference type="EMBL" id="ANP45190.1"/>
    </source>
</evidence>
<accession>A0A1B1AF51</accession>
<organism evidence="6 7">
    <name type="scientific">Candidatus Viadribacter manganicus</name>
    <dbReference type="NCBI Taxonomy" id="1759059"/>
    <lineage>
        <taxon>Bacteria</taxon>
        <taxon>Pseudomonadati</taxon>
        <taxon>Pseudomonadota</taxon>
        <taxon>Alphaproteobacteria</taxon>
        <taxon>Hyphomonadales</taxon>
        <taxon>Hyphomonadaceae</taxon>
        <taxon>Candidatus Viadribacter</taxon>
    </lineage>
</organism>
<name>A0A1B1AF51_9PROT</name>
<comment type="subcellular location">
    <subcellularLocation>
        <location evidence="1">Membrane</location>
        <topology evidence="1">Multi-pass membrane protein</topology>
    </subcellularLocation>
</comment>
<evidence type="ECO:0000256" key="2">
    <source>
        <dbReference type="ARBA" id="ARBA00022692"/>
    </source>
</evidence>
<dbReference type="KEGG" id="cbot:ATE48_04295"/>
<keyword evidence="3 5" id="KW-1133">Transmembrane helix</keyword>
<evidence type="ECO:0000256" key="3">
    <source>
        <dbReference type="ARBA" id="ARBA00022989"/>
    </source>
</evidence>
<evidence type="ECO:0000256" key="4">
    <source>
        <dbReference type="ARBA" id="ARBA00023136"/>
    </source>
</evidence>
<dbReference type="AlphaFoldDB" id="A0A1B1AF51"/>
<dbReference type="Proteomes" id="UP000092498">
    <property type="component" value="Chromosome"/>
</dbReference>
<evidence type="ECO:0008006" key="8">
    <source>
        <dbReference type="Google" id="ProtNLM"/>
    </source>
</evidence>